<organism evidence="1 2">
    <name type="scientific">Falsochrobactrum tianjinense</name>
    <dbReference type="NCBI Taxonomy" id="2706015"/>
    <lineage>
        <taxon>Bacteria</taxon>
        <taxon>Pseudomonadati</taxon>
        <taxon>Pseudomonadota</taxon>
        <taxon>Alphaproteobacteria</taxon>
        <taxon>Hyphomicrobiales</taxon>
        <taxon>Brucellaceae</taxon>
        <taxon>Falsochrobactrum</taxon>
    </lineage>
</organism>
<proteinExistence type="predicted"/>
<dbReference type="EMBL" id="JAHRVA010000003">
    <property type="protein sequence ID" value="MBV2143743.1"/>
    <property type="molecule type" value="Genomic_DNA"/>
</dbReference>
<evidence type="ECO:0000313" key="1">
    <source>
        <dbReference type="EMBL" id="MBV2143743.1"/>
    </source>
</evidence>
<dbReference type="RefSeq" id="WP_217677723.1">
    <property type="nucleotide sequence ID" value="NZ_JAHRVA010000003.1"/>
</dbReference>
<keyword evidence="2" id="KW-1185">Reference proteome</keyword>
<evidence type="ECO:0000313" key="2">
    <source>
        <dbReference type="Proteomes" id="UP000752297"/>
    </source>
</evidence>
<accession>A0A949UV54</accession>
<name>A0A949UV54_9HYPH</name>
<dbReference type="Proteomes" id="UP000752297">
    <property type="component" value="Unassembled WGS sequence"/>
</dbReference>
<reference evidence="1 2" key="1">
    <citation type="submission" date="2021-06" db="EMBL/GenBank/DDBJ databases">
        <title>Falsochrobactrum tianjin sp.nov., a new petroleum-degrading bacteria isolated from oily soils.</title>
        <authorList>
            <person name="Chen G."/>
            <person name="Chen H."/>
            <person name="Tian J."/>
            <person name="Qing J."/>
            <person name="Zhong L."/>
            <person name="Ma W."/>
            <person name="Song Y."/>
            <person name="Cui X."/>
            <person name="Yan B."/>
        </authorList>
    </citation>
    <scope>NUCLEOTIDE SEQUENCE [LARGE SCALE GENOMIC DNA]</scope>
    <source>
        <strain evidence="1 2">TDYN1</strain>
    </source>
</reference>
<comment type="caution">
    <text evidence="1">The sequence shown here is derived from an EMBL/GenBank/DDBJ whole genome shotgun (WGS) entry which is preliminary data.</text>
</comment>
<dbReference type="AlphaFoldDB" id="A0A949UV54"/>
<sequence>MMNTAVMVVGLWMMIGMIAFPAMAETTLNDPRHHFEIRFRHMVARATPRLQAQFPELTHVSPNLSTLAEVGLVMNTTDWTPDRKREAVEAGQAILAMPVRMFFPDSSTVYASGGKGGRTMYFPNPDIFAKAIGKPHTSREGQMLFDALGITEVDLEKHPMGLDDLRIWDDMDMGLQLGFEDAGTREEINSDPNRQGPWLVTEVIFWNVPTSERPYAGAKPFGLQFSMTRQEVREHVTAKMTFEDASADAWELEGLELVVNYIEGTQAIRCVSYNTLQEMD</sequence>
<gene>
    <name evidence="1" type="ORF">KUG47_09555</name>
</gene>
<protein>
    <submittedName>
        <fullName evidence="1">Uncharacterized protein</fullName>
    </submittedName>
</protein>